<dbReference type="InterPro" id="IPR001647">
    <property type="entry name" value="HTH_TetR"/>
</dbReference>
<sequence length="211" mass="23417">MTAPAVRPITATTGAGQRGPVDHERRAQIIAAADQHFRHYGFNKTTVADLAKAIGLSTAYIYKFFDSKKAIGEAICTRCLDAISEQLRIIVAEPTSAADRLRRIYPTLARAGAELFFEERKLHDIVVTAVAENWHSGTNYEEELRRVVRELVVSGREAGEFETETPLEEVCLGIEETLWPFAHPLMLEEKLDKLDTATAAVAGLVLRSLRP</sequence>
<keyword evidence="1" id="KW-0805">Transcription regulation</keyword>
<name>A0A7X0AXN6_9PROT</name>
<evidence type="ECO:0000313" key="7">
    <source>
        <dbReference type="EMBL" id="MBB6252033.1"/>
    </source>
</evidence>
<dbReference type="GO" id="GO:0000976">
    <property type="term" value="F:transcription cis-regulatory region binding"/>
    <property type="evidence" value="ECO:0007669"/>
    <property type="project" value="TreeGrafter"/>
</dbReference>
<accession>A0A7X0AXN6</accession>
<dbReference type="PANTHER" id="PTHR30055:SF234">
    <property type="entry name" value="HTH-TYPE TRANSCRIPTIONAL REGULATOR BETI"/>
    <property type="match status" value="1"/>
</dbReference>
<evidence type="ECO:0000256" key="4">
    <source>
        <dbReference type="PROSITE-ProRule" id="PRU00335"/>
    </source>
</evidence>
<protein>
    <submittedName>
        <fullName evidence="7">AcrR family transcriptional regulator</fullName>
    </submittedName>
</protein>
<dbReference type="Proteomes" id="UP000539175">
    <property type="component" value="Unassembled WGS sequence"/>
</dbReference>
<evidence type="ECO:0000256" key="1">
    <source>
        <dbReference type="ARBA" id="ARBA00023015"/>
    </source>
</evidence>
<dbReference type="InterPro" id="IPR023772">
    <property type="entry name" value="DNA-bd_HTH_TetR-type_CS"/>
</dbReference>
<comment type="caution">
    <text evidence="7">The sequence shown here is derived from an EMBL/GenBank/DDBJ whole genome shotgun (WGS) entry which is preliminary data.</text>
</comment>
<dbReference type="PROSITE" id="PS01081">
    <property type="entry name" value="HTH_TETR_1"/>
    <property type="match status" value="1"/>
</dbReference>
<dbReference type="AlphaFoldDB" id="A0A7X0AXN6"/>
<keyword evidence="3" id="KW-0804">Transcription</keyword>
<evidence type="ECO:0000256" key="3">
    <source>
        <dbReference type="ARBA" id="ARBA00023163"/>
    </source>
</evidence>
<dbReference type="InterPro" id="IPR050109">
    <property type="entry name" value="HTH-type_TetR-like_transc_reg"/>
</dbReference>
<dbReference type="PANTHER" id="PTHR30055">
    <property type="entry name" value="HTH-TYPE TRANSCRIPTIONAL REGULATOR RUTR"/>
    <property type="match status" value="1"/>
</dbReference>
<organism evidence="7 8">
    <name type="scientific">Nitrospirillum iridis</name>
    <dbReference type="NCBI Taxonomy" id="765888"/>
    <lineage>
        <taxon>Bacteria</taxon>
        <taxon>Pseudomonadati</taxon>
        <taxon>Pseudomonadota</taxon>
        <taxon>Alphaproteobacteria</taxon>
        <taxon>Rhodospirillales</taxon>
        <taxon>Azospirillaceae</taxon>
        <taxon>Nitrospirillum</taxon>
    </lineage>
</organism>
<proteinExistence type="predicted"/>
<keyword evidence="8" id="KW-1185">Reference proteome</keyword>
<dbReference type="Gene3D" id="1.10.10.60">
    <property type="entry name" value="Homeodomain-like"/>
    <property type="match status" value="1"/>
</dbReference>
<dbReference type="GO" id="GO:0003700">
    <property type="term" value="F:DNA-binding transcription factor activity"/>
    <property type="evidence" value="ECO:0007669"/>
    <property type="project" value="TreeGrafter"/>
</dbReference>
<evidence type="ECO:0000313" key="8">
    <source>
        <dbReference type="Proteomes" id="UP000539175"/>
    </source>
</evidence>
<keyword evidence="2 4" id="KW-0238">DNA-binding</keyword>
<feature type="region of interest" description="Disordered" evidence="5">
    <location>
        <begin position="1"/>
        <end position="20"/>
    </location>
</feature>
<dbReference type="Pfam" id="PF17935">
    <property type="entry name" value="TetR_C_27"/>
    <property type="match status" value="1"/>
</dbReference>
<dbReference type="InterPro" id="IPR041478">
    <property type="entry name" value="TetR_C_27"/>
</dbReference>
<dbReference type="Pfam" id="PF00440">
    <property type="entry name" value="TetR_N"/>
    <property type="match status" value="1"/>
</dbReference>
<evidence type="ECO:0000259" key="6">
    <source>
        <dbReference type="PROSITE" id="PS50977"/>
    </source>
</evidence>
<dbReference type="Gene3D" id="1.10.357.10">
    <property type="entry name" value="Tetracycline Repressor, domain 2"/>
    <property type="match status" value="1"/>
</dbReference>
<dbReference type="SUPFAM" id="SSF46689">
    <property type="entry name" value="Homeodomain-like"/>
    <property type="match status" value="1"/>
</dbReference>
<gene>
    <name evidence="7" type="ORF">FHS74_002593</name>
</gene>
<dbReference type="EMBL" id="JACIIZ010000006">
    <property type="protein sequence ID" value="MBB6252033.1"/>
    <property type="molecule type" value="Genomic_DNA"/>
</dbReference>
<dbReference type="RefSeq" id="WP_184800987.1">
    <property type="nucleotide sequence ID" value="NZ_JACIIZ010000006.1"/>
</dbReference>
<dbReference type="InterPro" id="IPR009057">
    <property type="entry name" value="Homeodomain-like_sf"/>
</dbReference>
<feature type="DNA-binding region" description="H-T-H motif" evidence="4">
    <location>
        <begin position="46"/>
        <end position="65"/>
    </location>
</feature>
<evidence type="ECO:0000256" key="2">
    <source>
        <dbReference type="ARBA" id="ARBA00023125"/>
    </source>
</evidence>
<reference evidence="7 8" key="1">
    <citation type="submission" date="2020-08" db="EMBL/GenBank/DDBJ databases">
        <title>Genomic Encyclopedia of Type Strains, Phase IV (KMG-IV): sequencing the most valuable type-strain genomes for metagenomic binning, comparative biology and taxonomic classification.</title>
        <authorList>
            <person name="Goeker M."/>
        </authorList>
    </citation>
    <scope>NUCLEOTIDE SEQUENCE [LARGE SCALE GENOMIC DNA]</scope>
    <source>
        <strain evidence="7 8">DSM 22198</strain>
    </source>
</reference>
<feature type="domain" description="HTH tetR-type" evidence="6">
    <location>
        <begin position="23"/>
        <end position="83"/>
    </location>
</feature>
<evidence type="ECO:0000256" key="5">
    <source>
        <dbReference type="SAM" id="MobiDB-lite"/>
    </source>
</evidence>
<dbReference type="PROSITE" id="PS50977">
    <property type="entry name" value="HTH_TETR_2"/>
    <property type="match status" value="1"/>
</dbReference>